<protein>
    <submittedName>
        <fullName evidence="1">Uncharacterized protein</fullName>
    </submittedName>
</protein>
<accession>A0A4S8IDN1</accession>
<evidence type="ECO:0000313" key="1">
    <source>
        <dbReference type="EMBL" id="THU46267.1"/>
    </source>
</evidence>
<gene>
    <name evidence="1" type="ORF">C4D60_Mb09t03140</name>
</gene>
<organism evidence="1 2">
    <name type="scientific">Musa balbisiana</name>
    <name type="common">Banana</name>
    <dbReference type="NCBI Taxonomy" id="52838"/>
    <lineage>
        <taxon>Eukaryota</taxon>
        <taxon>Viridiplantae</taxon>
        <taxon>Streptophyta</taxon>
        <taxon>Embryophyta</taxon>
        <taxon>Tracheophyta</taxon>
        <taxon>Spermatophyta</taxon>
        <taxon>Magnoliopsida</taxon>
        <taxon>Liliopsida</taxon>
        <taxon>Zingiberales</taxon>
        <taxon>Musaceae</taxon>
        <taxon>Musa</taxon>
    </lineage>
</organism>
<dbReference type="AlphaFoldDB" id="A0A4S8IDN1"/>
<proteinExistence type="predicted"/>
<reference evidence="1 2" key="1">
    <citation type="journal article" date="2019" name="Nat. Plants">
        <title>Genome sequencing of Musa balbisiana reveals subgenome evolution and function divergence in polyploid bananas.</title>
        <authorList>
            <person name="Yao X."/>
        </authorList>
    </citation>
    <scope>NUCLEOTIDE SEQUENCE [LARGE SCALE GENOMIC DNA]</scope>
    <source>
        <strain evidence="2">cv. DH-PKW</strain>
        <tissue evidence="1">Leaves</tissue>
    </source>
</reference>
<dbReference type="Proteomes" id="UP000317650">
    <property type="component" value="Chromosome 9"/>
</dbReference>
<comment type="caution">
    <text evidence="1">The sequence shown here is derived from an EMBL/GenBank/DDBJ whole genome shotgun (WGS) entry which is preliminary data.</text>
</comment>
<sequence length="140" mass="16433">MLWDMRLIQRMGTVPFILTKDGKRYSARPAPPPRRRVARSPVLRLHFFVMPRTIASYDGKPSLFCFLHCQLMSDQPSLMDPLRSETRLDRQLCCQLMAKATGLLAYLKHVKPLPKRATERQLCQRYWTHSNLSTRGDKRY</sequence>
<evidence type="ECO:0000313" key="2">
    <source>
        <dbReference type="Proteomes" id="UP000317650"/>
    </source>
</evidence>
<name>A0A4S8IDN1_MUSBA</name>
<keyword evidence="2" id="KW-1185">Reference proteome</keyword>
<dbReference type="EMBL" id="PYDT01000010">
    <property type="protein sequence ID" value="THU46267.1"/>
    <property type="molecule type" value="Genomic_DNA"/>
</dbReference>